<comment type="subcellular location">
    <subcellularLocation>
        <location evidence="7">Cell outer membrane</location>
        <topology evidence="7">Multi-pass membrane protein</topology>
    </subcellularLocation>
</comment>
<feature type="compositionally biased region" description="Polar residues" evidence="9">
    <location>
        <begin position="153"/>
        <end position="164"/>
    </location>
</feature>
<keyword evidence="2 7" id="KW-0813">Transport</keyword>
<dbReference type="Pfam" id="PF07715">
    <property type="entry name" value="Plug"/>
    <property type="match status" value="1"/>
</dbReference>
<dbReference type="RefSeq" id="WP_217840249.1">
    <property type="nucleotide sequence ID" value="NZ_CP077076.1"/>
</dbReference>
<evidence type="ECO:0000256" key="10">
    <source>
        <dbReference type="SAM" id="SignalP"/>
    </source>
</evidence>
<keyword evidence="3 8" id="KW-0798">TonB box</keyword>
<dbReference type="InterPro" id="IPR000531">
    <property type="entry name" value="Beta-barrel_TonB"/>
</dbReference>
<feature type="compositionally biased region" description="Polar residues" evidence="9">
    <location>
        <begin position="509"/>
        <end position="521"/>
    </location>
</feature>
<keyword evidence="7" id="KW-0812">Transmembrane</keyword>
<dbReference type="SMART" id="SM00965">
    <property type="entry name" value="STN"/>
    <property type="match status" value="1"/>
</dbReference>
<proteinExistence type="inferred from homology"/>
<evidence type="ECO:0000313" key="13">
    <source>
        <dbReference type="Proteomes" id="UP001046350"/>
    </source>
</evidence>
<name>A0ABX8N4D2_9PSED</name>
<keyword evidence="5 12" id="KW-0675">Receptor</keyword>
<organism evidence="12 13">
    <name type="scientific">Pseudomonas fakonensis</name>
    <dbReference type="NCBI Taxonomy" id="2842355"/>
    <lineage>
        <taxon>Bacteria</taxon>
        <taxon>Pseudomonadati</taxon>
        <taxon>Pseudomonadota</taxon>
        <taxon>Gammaproteobacteria</taxon>
        <taxon>Pseudomonadales</taxon>
        <taxon>Pseudomonadaceae</taxon>
        <taxon>Pseudomonas</taxon>
    </lineage>
</organism>
<evidence type="ECO:0000256" key="6">
    <source>
        <dbReference type="ARBA" id="ARBA00023237"/>
    </source>
</evidence>
<dbReference type="InterPro" id="IPR011662">
    <property type="entry name" value="Secretin/TonB_short_N"/>
</dbReference>
<dbReference type="EMBL" id="CP077076">
    <property type="protein sequence ID" value="QXH50685.1"/>
    <property type="molecule type" value="Genomic_DNA"/>
</dbReference>
<dbReference type="Pfam" id="PF00593">
    <property type="entry name" value="TonB_dep_Rec_b-barrel"/>
    <property type="match status" value="1"/>
</dbReference>
<evidence type="ECO:0000256" key="8">
    <source>
        <dbReference type="RuleBase" id="RU003357"/>
    </source>
</evidence>
<evidence type="ECO:0000256" key="3">
    <source>
        <dbReference type="ARBA" id="ARBA00023077"/>
    </source>
</evidence>
<evidence type="ECO:0000256" key="9">
    <source>
        <dbReference type="SAM" id="MobiDB-lite"/>
    </source>
</evidence>
<feature type="region of interest" description="Disordered" evidence="9">
    <location>
        <begin position="496"/>
        <end position="521"/>
    </location>
</feature>
<dbReference type="PANTHER" id="PTHR32552">
    <property type="entry name" value="FERRICHROME IRON RECEPTOR-RELATED"/>
    <property type="match status" value="1"/>
</dbReference>
<keyword evidence="13" id="KW-1185">Reference proteome</keyword>
<dbReference type="Proteomes" id="UP001046350">
    <property type="component" value="Chromosome"/>
</dbReference>
<dbReference type="InterPro" id="IPR010105">
    <property type="entry name" value="TonB_sidphr_rcpt"/>
</dbReference>
<keyword evidence="4 7" id="KW-0472">Membrane</keyword>
<sequence length="842" mass="92468">MRRFPGRPVLNPLSLCLRLAFAGLALPVMAAPATAQDEARRHYEVPAGSLAEALGSFAQQAGVAVVFQPETLAGRHSDGLRGLYAVDSGFAVLLAGSGYRSERSDNGYRLVAEPQAPLGAGVMELGATTVAGQGMGESTENTGSYAPGLVSVGSKTPTSVRQTPQSVSVLTRQLIEDQQITDINQAMKATPGVITQSTTVRTQDFISRGFSIQNLQIDGAAPQSLGTAMGSFYSSNIFDLAEFDHIEVLRGSGALFGGTGDPGGIINMVRKRPTAYNQFKFTLSAGSWDNYRQEIDLSGPLGWDGRLRGRLVVANTDRQYFIDHRATEKPLVYGVFEADVTDDTMLTFGVRYNKSHETGTQSSVPRYSTGADLGLPRHTGLTQNWSYIDVTAREYFAKLDHRINDDWKLNLSYTNIWDLGLFKTASTLNAVNPNTGTGATWYGTLSRQENQQHLYDANLSGHFEAFGLDHELTVGADYQRIDSRWLGTAPHAGAGGGVDVFDPDATPFPDQSNTRNYTRDYSPNSQRQYGLYASLRLQLAEPLHLIVGGRAQRYHFWQTYQTLQSGAWTTVSNPDQRIATKVTPFGGVVYDLNDQWSAYASYSEIFRPQSNRLAGPLGSNNTLEPMTGKTYETGLKGELFDGRLNTNIALYYTTRENEATRDPAFPQQNNLFAGSCCWLPNGKVMSKGIDVEVSGELLPDWMLTGGYTFNLNRNRATSTALSTVMPKHLFKLYTTYRLPGVLHDFKVGGGVQVQSATYVTGEAASTDVNGNVTSNLVPFDYKQAGYATWSGLVEYRVDEHWDLTLNGNNLFDKKYYETVGTSTYGNYYGEPRNFMLTLRGTY</sequence>
<evidence type="ECO:0000256" key="5">
    <source>
        <dbReference type="ARBA" id="ARBA00023170"/>
    </source>
</evidence>
<accession>A0ABX8N4D2</accession>
<dbReference type="InterPro" id="IPR039426">
    <property type="entry name" value="TonB-dep_rcpt-like"/>
</dbReference>
<protein>
    <submittedName>
        <fullName evidence="12">TonB-dependent receptor</fullName>
    </submittedName>
</protein>
<keyword evidence="10" id="KW-0732">Signal</keyword>
<feature type="signal peptide" evidence="10">
    <location>
        <begin position="1"/>
        <end position="30"/>
    </location>
</feature>
<dbReference type="CDD" id="cd01347">
    <property type="entry name" value="ligand_gated_channel"/>
    <property type="match status" value="1"/>
</dbReference>
<keyword evidence="6 7" id="KW-0998">Cell outer membrane</keyword>
<feature type="region of interest" description="Disordered" evidence="9">
    <location>
        <begin position="135"/>
        <end position="164"/>
    </location>
</feature>
<evidence type="ECO:0000256" key="1">
    <source>
        <dbReference type="ARBA" id="ARBA00009810"/>
    </source>
</evidence>
<evidence type="ECO:0000313" key="12">
    <source>
        <dbReference type="EMBL" id="QXH50685.1"/>
    </source>
</evidence>
<evidence type="ECO:0000256" key="4">
    <source>
        <dbReference type="ARBA" id="ARBA00023136"/>
    </source>
</evidence>
<comment type="similarity">
    <text evidence="1 7 8">Belongs to the TonB-dependent receptor family.</text>
</comment>
<gene>
    <name evidence="12" type="ORF">KSS94_22500</name>
</gene>
<dbReference type="PANTHER" id="PTHR32552:SF74">
    <property type="entry name" value="HYDROXAMATE SIDEROPHORE RECEPTOR FHUE"/>
    <property type="match status" value="1"/>
</dbReference>
<dbReference type="PROSITE" id="PS52016">
    <property type="entry name" value="TONB_DEPENDENT_REC_3"/>
    <property type="match status" value="1"/>
</dbReference>
<feature type="chain" id="PRO_5046287168" evidence="10">
    <location>
        <begin position="31"/>
        <end position="842"/>
    </location>
</feature>
<keyword evidence="7" id="KW-1134">Transmembrane beta strand</keyword>
<evidence type="ECO:0000259" key="11">
    <source>
        <dbReference type="SMART" id="SM00965"/>
    </source>
</evidence>
<evidence type="ECO:0000256" key="7">
    <source>
        <dbReference type="PROSITE-ProRule" id="PRU01360"/>
    </source>
</evidence>
<feature type="domain" description="Secretin/TonB short N-terminal" evidence="11">
    <location>
        <begin position="63"/>
        <end position="113"/>
    </location>
</feature>
<dbReference type="InterPro" id="IPR012910">
    <property type="entry name" value="Plug_dom"/>
</dbReference>
<dbReference type="NCBIfam" id="TIGR01783">
    <property type="entry name" value="TonB-siderophor"/>
    <property type="match status" value="1"/>
</dbReference>
<reference evidence="12" key="1">
    <citation type="journal article" date="2021" name="Microorganisms">
        <title>The Ever-Expanding Pseudomonas Genus: Description of 43 New Species and Partition of the Pseudomonas putida Group.</title>
        <authorList>
            <person name="Girard L."/>
            <person name="Lood C."/>
            <person name="Hofte M."/>
            <person name="Vandamme P."/>
            <person name="Rokni-Zadeh H."/>
            <person name="van Noort V."/>
            <person name="Lavigne R."/>
            <person name="De Mot R."/>
        </authorList>
    </citation>
    <scope>NUCLEOTIDE SEQUENCE</scope>
    <source>
        <strain evidence="12">COW40</strain>
    </source>
</reference>
<evidence type="ECO:0000256" key="2">
    <source>
        <dbReference type="ARBA" id="ARBA00022448"/>
    </source>
</evidence>